<reference evidence="3" key="2">
    <citation type="submission" date="2020-08" db="EMBL/GenBank/DDBJ databases">
        <authorList>
            <person name="Lai Q."/>
        </authorList>
    </citation>
    <scope>NUCLEOTIDE SEQUENCE</scope>
    <source>
        <strain evidence="3">S27-2</strain>
    </source>
</reference>
<gene>
    <name evidence="3" type="ORF">H8B19_10900</name>
</gene>
<dbReference type="InterPro" id="IPR003812">
    <property type="entry name" value="Fido"/>
</dbReference>
<proteinExistence type="predicted"/>
<name>A0A8J6IS05_9ALTE</name>
<keyword evidence="1" id="KW-0175">Coiled coil</keyword>
<reference evidence="3" key="1">
    <citation type="journal article" date="2018" name="Int. J. Syst. Evol. Microbiol.">
        <title>Neptunicella marina gen. nov., sp. nov., isolated from surface seawater.</title>
        <authorList>
            <person name="Liu X."/>
            <person name="Lai Q."/>
            <person name="Du Y."/>
            <person name="Zhang X."/>
            <person name="Liu Z."/>
            <person name="Sun F."/>
            <person name="Shao Z."/>
        </authorList>
    </citation>
    <scope>NUCLEOTIDE SEQUENCE</scope>
    <source>
        <strain evidence="3">S27-2</strain>
    </source>
</reference>
<dbReference type="PANTHER" id="PTHR35810">
    <property type="entry name" value="CYTOPLASMIC PROTEIN-RELATED"/>
    <property type="match status" value="1"/>
</dbReference>
<organism evidence="3 4">
    <name type="scientific">Neptunicella marina</name>
    <dbReference type="NCBI Taxonomy" id="2125989"/>
    <lineage>
        <taxon>Bacteria</taxon>
        <taxon>Pseudomonadati</taxon>
        <taxon>Pseudomonadota</taxon>
        <taxon>Gammaproteobacteria</taxon>
        <taxon>Alteromonadales</taxon>
        <taxon>Alteromonadaceae</taxon>
        <taxon>Neptunicella</taxon>
    </lineage>
</organism>
<feature type="domain" description="Fido" evidence="2">
    <location>
        <begin position="195"/>
        <end position="322"/>
    </location>
</feature>
<evidence type="ECO:0000313" key="3">
    <source>
        <dbReference type="EMBL" id="MBC3766390.1"/>
    </source>
</evidence>
<dbReference type="InterPro" id="IPR036597">
    <property type="entry name" value="Fido-like_dom_sf"/>
</dbReference>
<protein>
    <submittedName>
        <fullName evidence="3">Virulence protein RhuM/Fic/DOC family protein</fullName>
    </submittedName>
</protein>
<dbReference type="Pfam" id="PF13310">
    <property type="entry name" value="Virulence_RhuM"/>
    <property type="match status" value="1"/>
</dbReference>
<dbReference type="EMBL" id="JACNEP010000007">
    <property type="protein sequence ID" value="MBC3766390.1"/>
    <property type="molecule type" value="Genomic_DNA"/>
</dbReference>
<dbReference type="Gene3D" id="1.20.120.1870">
    <property type="entry name" value="Fic/DOC protein, Fido domain"/>
    <property type="match status" value="1"/>
</dbReference>
<dbReference type="InterPro" id="IPR053737">
    <property type="entry name" value="Type_II_TA_Toxin"/>
</dbReference>
<sequence>MSNQLEIYQNEDGSLQLAVALQHESLWLSQQQFAQLFNTSTDNISLHLKNIYQSGELDEMATTEDYSVVRQEGKRQVKRKLKHYNLDAIISVGYRVNSTQATRFRQWATKTLKQHLLHGYTLNQERLAQNANELEKALLLVKRAAALPQNSEFGAGLVDIIANYTQTFLWLQQYDEGLLQTPQGQQGGELTQLTDAKIAIAELKQNLINKGEATPLFAQEREDGLAAIWGALEQTVFGEPAYPSIESKAAHLLYFVVKNHPFSDGNKRTAAFLFVDFLNRNNRLLNDNYQPVINDTGLAAITLLVAESNPQEKDTIVRLIENLLSAN</sequence>
<evidence type="ECO:0000313" key="4">
    <source>
        <dbReference type="Proteomes" id="UP000601768"/>
    </source>
</evidence>
<feature type="coiled-coil region" evidence="1">
    <location>
        <begin position="117"/>
        <end position="144"/>
    </location>
</feature>
<accession>A0A8J6IS05</accession>
<evidence type="ECO:0000259" key="2">
    <source>
        <dbReference type="PROSITE" id="PS51459"/>
    </source>
</evidence>
<dbReference type="PANTHER" id="PTHR35810:SF1">
    <property type="entry name" value="CYTOPLASMIC PROTEIN"/>
    <property type="match status" value="1"/>
</dbReference>
<dbReference type="Pfam" id="PF02661">
    <property type="entry name" value="Fic"/>
    <property type="match status" value="1"/>
</dbReference>
<keyword evidence="4" id="KW-1185">Reference proteome</keyword>
<dbReference type="PROSITE" id="PS51459">
    <property type="entry name" value="FIDO"/>
    <property type="match status" value="1"/>
</dbReference>
<evidence type="ECO:0000256" key="1">
    <source>
        <dbReference type="SAM" id="Coils"/>
    </source>
</evidence>
<dbReference type="SUPFAM" id="SSF140931">
    <property type="entry name" value="Fic-like"/>
    <property type="match status" value="1"/>
</dbReference>
<comment type="caution">
    <text evidence="3">The sequence shown here is derived from an EMBL/GenBank/DDBJ whole genome shotgun (WGS) entry which is preliminary data.</text>
</comment>
<dbReference type="AlphaFoldDB" id="A0A8J6IS05"/>
<dbReference type="InterPro" id="IPR011204">
    <property type="entry name" value="Virulence_RhuM-like"/>
</dbReference>
<dbReference type="Proteomes" id="UP000601768">
    <property type="component" value="Unassembled WGS sequence"/>
</dbReference>
<dbReference type="RefSeq" id="WP_186506910.1">
    <property type="nucleotide sequence ID" value="NZ_JACNEP010000007.1"/>
</dbReference>